<keyword evidence="6" id="KW-1185">Reference proteome</keyword>
<dbReference type="EMBL" id="CAMXCT010006518">
    <property type="protein sequence ID" value="CAI4015178.1"/>
    <property type="molecule type" value="Genomic_DNA"/>
</dbReference>
<feature type="region of interest" description="Disordered" evidence="1">
    <location>
        <begin position="21"/>
        <end position="52"/>
    </location>
</feature>
<organism evidence="3">
    <name type="scientific">Cladocopium goreaui</name>
    <dbReference type="NCBI Taxonomy" id="2562237"/>
    <lineage>
        <taxon>Eukaryota</taxon>
        <taxon>Sar</taxon>
        <taxon>Alveolata</taxon>
        <taxon>Dinophyceae</taxon>
        <taxon>Suessiales</taxon>
        <taxon>Symbiodiniaceae</taxon>
        <taxon>Cladocopium</taxon>
    </lineage>
</organism>
<gene>
    <name evidence="3" type="ORF">C1SCF055_LOCUS40024</name>
</gene>
<dbReference type="InterPro" id="IPR000595">
    <property type="entry name" value="cNMP-bd_dom"/>
</dbReference>
<evidence type="ECO:0000259" key="2">
    <source>
        <dbReference type="PROSITE" id="PS50042"/>
    </source>
</evidence>
<feature type="non-terminal residue" evidence="3">
    <location>
        <position position="416"/>
    </location>
</feature>
<dbReference type="AlphaFoldDB" id="A0A9P1GJC0"/>
<name>A0A9P1GJC0_9DINO</name>
<dbReference type="EMBL" id="CAMXCT030006518">
    <property type="protein sequence ID" value="CAL4802490.1"/>
    <property type="molecule type" value="Genomic_DNA"/>
</dbReference>
<dbReference type="PROSITE" id="PS50042">
    <property type="entry name" value="CNMP_BINDING_3"/>
    <property type="match status" value="1"/>
</dbReference>
<dbReference type="Gene3D" id="2.60.120.10">
    <property type="entry name" value="Jelly Rolls"/>
    <property type="match status" value="1"/>
</dbReference>
<feature type="domain" description="Cyclic nucleotide-binding" evidence="2">
    <location>
        <begin position="263"/>
        <end position="321"/>
    </location>
</feature>
<dbReference type="InterPro" id="IPR018490">
    <property type="entry name" value="cNMP-bd_dom_sf"/>
</dbReference>
<dbReference type="SUPFAM" id="SSF51206">
    <property type="entry name" value="cAMP-binding domain-like"/>
    <property type="match status" value="1"/>
</dbReference>
<reference evidence="4" key="2">
    <citation type="submission" date="2024-04" db="EMBL/GenBank/DDBJ databases">
        <authorList>
            <person name="Chen Y."/>
            <person name="Shah S."/>
            <person name="Dougan E. K."/>
            <person name="Thang M."/>
            <person name="Chan C."/>
        </authorList>
    </citation>
    <scope>NUCLEOTIDE SEQUENCE [LARGE SCALE GENOMIC DNA]</scope>
</reference>
<evidence type="ECO:0000313" key="6">
    <source>
        <dbReference type="Proteomes" id="UP001152797"/>
    </source>
</evidence>
<feature type="compositionally biased region" description="Low complexity" evidence="1">
    <location>
        <begin position="36"/>
        <end position="46"/>
    </location>
</feature>
<evidence type="ECO:0000256" key="1">
    <source>
        <dbReference type="SAM" id="MobiDB-lite"/>
    </source>
</evidence>
<accession>A0A9P1GJC0</accession>
<dbReference type="Proteomes" id="UP001152797">
    <property type="component" value="Unassembled WGS sequence"/>
</dbReference>
<dbReference type="EMBL" id="CAMXCT020006518">
    <property type="protein sequence ID" value="CAL1168553.1"/>
    <property type="molecule type" value="Genomic_DNA"/>
</dbReference>
<sequence length="416" mass="45510">WGVVIALMEADLNVPKLERSLSQGCTDRRGAGRKNAPSSPASSMPALQGKGSTNAFTETVKGVGPGAAALFATKAFKAMSQEEKLKTFLELELHKVHLVPEGKKRRTGPGPDHYQGPETTKEEKIQLLSPAEMFAADAFLEVGGFSALNHGSQAWAFTKKPPKPLPMKQVCNGLRHLRHEEMSGLKNQRRNQETCQQLFKKGWVQQPFRVIRGMDYMYNQQQAKAMRMALDAGEEGEDGEDADADVAAARYQTIEEKLRKATFFKDMERQKKGIIHKLAKVSRIHEECAGQVLFRQGDRAAGVYLLTQGSSAVLVRDPSKPETPRQKDVKGLSTLTQVRHGSTATFVCDVDAEAKTESRPGPAVSSCHAVVGRSSGPLLEAWCLGVSATAAWFSNLVGGEMDVFVVNGLPESTRYK</sequence>
<evidence type="ECO:0000313" key="4">
    <source>
        <dbReference type="EMBL" id="CAL1168553.1"/>
    </source>
</evidence>
<protein>
    <submittedName>
        <fullName evidence="5">cAMP-dependent protein kinase regulatory subunit</fullName>
    </submittedName>
</protein>
<proteinExistence type="predicted"/>
<dbReference type="InterPro" id="IPR014710">
    <property type="entry name" value="RmlC-like_jellyroll"/>
</dbReference>
<reference evidence="3" key="1">
    <citation type="submission" date="2022-10" db="EMBL/GenBank/DDBJ databases">
        <authorList>
            <person name="Chen Y."/>
            <person name="Dougan E. K."/>
            <person name="Chan C."/>
            <person name="Rhodes N."/>
            <person name="Thang M."/>
        </authorList>
    </citation>
    <scope>NUCLEOTIDE SEQUENCE</scope>
</reference>
<evidence type="ECO:0000313" key="3">
    <source>
        <dbReference type="EMBL" id="CAI4015178.1"/>
    </source>
</evidence>
<evidence type="ECO:0000313" key="5">
    <source>
        <dbReference type="EMBL" id="CAL4802490.1"/>
    </source>
</evidence>
<comment type="caution">
    <text evidence="3">The sequence shown here is derived from an EMBL/GenBank/DDBJ whole genome shotgun (WGS) entry which is preliminary data.</text>
</comment>